<dbReference type="AlphaFoldDB" id="A0AAV0B0P5"/>
<feature type="chain" id="PRO_5044713209" evidence="2">
    <location>
        <begin position="20"/>
        <end position="103"/>
    </location>
</feature>
<accession>A0AAV0B0P5</accession>
<protein>
    <submittedName>
        <fullName evidence="3">Uncharacterized protein</fullName>
    </submittedName>
</protein>
<keyword evidence="2" id="KW-0732">Signal</keyword>
<reference evidence="3" key="1">
    <citation type="submission" date="2022-06" db="EMBL/GenBank/DDBJ databases">
        <authorList>
            <consortium name="SYNGENTA / RWTH Aachen University"/>
        </authorList>
    </citation>
    <scope>NUCLEOTIDE SEQUENCE</scope>
</reference>
<name>A0AAV0B0P5_PHAPC</name>
<feature type="region of interest" description="Disordered" evidence="1">
    <location>
        <begin position="54"/>
        <end position="103"/>
    </location>
</feature>
<evidence type="ECO:0000256" key="2">
    <source>
        <dbReference type="SAM" id="SignalP"/>
    </source>
</evidence>
<feature type="signal peptide" evidence="2">
    <location>
        <begin position="1"/>
        <end position="19"/>
    </location>
</feature>
<gene>
    <name evidence="3" type="ORF">PPACK8108_LOCUS11756</name>
    <name evidence="4" type="ORF">PPACK8108_LOCUS15168</name>
</gene>
<dbReference type="EMBL" id="CALTRL010004010">
    <property type="protein sequence ID" value="CAH7682317.1"/>
    <property type="molecule type" value="Genomic_DNA"/>
</dbReference>
<dbReference type="Proteomes" id="UP001153365">
    <property type="component" value="Unassembled WGS sequence"/>
</dbReference>
<evidence type="ECO:0000313" key="4">
    <source>
        <dbReference type="EMBL" id="CAH7682317.1"/>
    </source>
</evidence>
<proteinExistence type="predicted"/>
<dbReference type="EMBL" id="CALTRL010002754">
    <property type="protein sequence ID" value="CAH7676600.1"/>
    <property type="molecule type" value="Genomic_DNA"/>
</dbReference>
<feature type="compositionally biased region" description="Polar residues" evidence="1">
    <location>
        <begin position="93"/>
        <end position="103"/>
    </location>
</feature>
<organism evidence="3 5">
    <name type="scientific">Phakopsora pachyrhizi</name>
    <name type="common">Asian soybean rust disease fungus</name>
    <dbReference type="NCBI Taxonomy" id="170000"/>
    <lineage>
        <taxon>Eukaryota</taxon>
        <taxon>Fungi</taxon>
        <taxon>Dikarya</taxon>
        <taxon>Basidiomycota</taxon>
        <taxon>Pucciniomycotina</taxon>
        <taxon>Pucciniomycetes</taxon>
        <taxon>Pucciniales</taxon>
        <taxon>Phakopsoraceae</taxon>
        <taxon>Phakopsora</taxon>
    </lineage>
</organism>
<evidence type="ECO:0000313" key="3">
    <source>
        <dbReference type="EMBL" id="CAH7676600.1"/>
    </source>
</evidence>
<evidence type="ECO:0000313" key="5">
    <source>
        <dbReference type="Proteomes" id="UP001153365"/>
    </source>
</evidence>
<comment type="caution">
    <text evidence="3">The sequence shown here is derived from an EMBL/GenBank/DDBJ whole genome shotgun (WGS) entry which is preliminary data.</text>
</comment>
<sequence length="103" mass="11434">MRIFVSCILLALFFQLATSSLVIKRSEVEASKDQSSEKYLPVFHPPLPPYGLPPTPPPAFLPPPPLPPPPFYPPPPPRPFGLKDNSPNEKIYFSTTQRSDAAH</sequence>
<keyword evidence="5" id="KW-1185">Reference proteome</keyword>
<feature type="compositionally biased region" description="Pro residues" evidence="1">
    <location>
        <begin position="54"/>
        <end position="79"/>
    </location>
</feature>
<evidence type="ECO:0000256" key="1">
    <source>
        <dbReference type="SAM" id="MobiDB-lite"/>
    </source>
</evidence>